<keyword evidence="4" id="KW-1185">Reference proteome</keyword>
<dbReference type="InterPro" id="IPR029057">
    <property type="entry name" value="PRTase-like"/>
</dbReference>
<dbReference type="RefSeq" id="WP_240145518.1">
    <property type="nucleotide sequence ID" value="NZ_AP019695.1"/>
</dbReference>
<comment type="similarity">
    <text evidence="1">Belongs to the ComF/GntX family.</text>
</comment>
<dbReference type="CDD" id="cd06223">
    <property type="entry name" value="PRTases_typeI"/>
    <property type="match status" value="1"/>
</dbReference>
<dbReference type="PANTHER" id="PTHR47505:SF1">
    <property type="entry name" value="DNA UTILIZATION PROTEIN YHGH"/>
    <property type="match status" value="1"/>
</dbReference>
<evidence type="ECO:0000313" key="4">
    <source>
        <dbReference type="Proteomes" id="UP000464754"/>
    </source>
</evidence>
<evidence type="ECO:0000313" key="3">
    <source>
        <dbReference type="EMBL" id="BBK23570.1"/>
    </source>
</evidence>
<dbReference type="Pfam" id="PF00156">
    <property type="entry name" value="Pribosyltran"/>
    <property type="match status" value="1"/>
</dbReference>
<dbReference type="Proteomes" id="UP000464754">
    <property type="component" value="Chromosome"/>
</dbReference>
<dbReference type="Gene3D" id="3.40.50.2020">
    <property type="match status" value="1"/>
</dbReference>
<name>A0A6N4TKJ9_9FIRM</name>
<dbReference type="PANTHER" id="PTHR47505">
    <property type="entry name" value="DNA UTILIZATION PROTEIN YHGH"/>
    <property type="match status" value="1"/>
</dbReference>
<dbReference type="AlphaFoldDB" id="A0A6N4TKJ9"/>
<evidence type="ECO:0000259" key="2">
    <source>
        <dbReference type="Pfam" id="PF00156"/>
    </source>
</evidence>
<dbReference type="KEGG" id="aarg:Aargi30884_24730"/>
<feature type="domain" description="Phosphoribosyltransferase" evidence="2">
    <location>
        <begin position="129"/>
        <end position="196"/>
    </location>
</feature>
<organism evidence="3 4">
    <name type="scientific">Amedibacterium intestinale</name>
    <dbReference type="NCBI Taxonomy" id="2583452"/>
    <lineage>
        <taxon>Bacteria</taxon>
        <taxon>Bacillati</taxon>
        <taxon>Bacillota</taxon>
        <taxon>Erysipelotrichia</taxon>
        <taxon>Erysipelotrichales</taxon>
        <taxon>Erysipelotrichaceae</taxon>
        <taxon>Amedibacterium</taxon>
    </lineage>
</organism>
<dbReference type="EMBL" id="AP019695">
    <property type="protein sequence ID" value="BBK23570.1"/>
    <property type="molecule type" value="Genomic_DNA"/>
</dbReference>
<gene>
    <name evidence="3" type="primary">comFC</name>
    <name evidence="3" type="ORF">Aargi30884_24730</name>
</gene>
<dbReference type="SUPFAM" id="SSF53271">
    <property type="entry name" value="PRTase-like"/>
    <property type="match status" value="1"/>
</dbReference>
<evidence type="ECO:0000256" key="1">
    <source>
        <dbReference type="ARBA" id="ARBA00008007"/>
    </source>
</evidence>
<protein>
    <submittedName>
        <fullName evidence="3">Competence protein</fullName>
    </submittedName>
</protein>
<accession>A0A6N4TKJ9</accession>
<proteinExistence type="inferred from homology"/>
<dbReference type="InterPro" id="IPR051910">
    <property type="entry name" value="ComF/GntX_DNA_util-trans"/>
</dbReference>
<reference evidence="4" key="1">
    <citation type="submission" date="2019-05" db="EMBL/GenBank/DDBJ databases">
        <title>Complete genome sequencing of Absiella argi strain JCM 30884.</title>
        <authorList>
            <person name="Sakamoto M."/>
            <person name="Murakami T."/>
            <person name="Mori H."/>
        </authorList>
    </citation>
    <scope>NUCLEOTIDE SEQUENCE [LARGE SCALE GENOMIC DNA]</scope>
    <source>
        <strain evidence="4">JCM 30884</strain>
    </source>
</reference>
<dbReference type="InterPro" id="IPR000836">
    <property type="entry name" value="PRTase_dom"/>
</dbReference>
<sequence>MLCHKELDYKQNFFQYFQESEALCGGCKEQLKFLNVKTKLEDMPLHILYEYNDFLESMLFQYKEGRDIALANVFFQPFLTKLSSKFRHHVIVLMPSSKEKMLERGFLPVREMLKNCPLAIWEPFYKVNNTKQSMQSFENRQFISQVIKRKENETLPGRKLLLVDDVCTSGSTLLCAYHLLKEHKLKVEALVLCAHPLFVESCDEKGLLRKGSFSIL</sequence>